<protein>
    <submittedName>
        <fullName evidence="3">Uncharacterized protein</fullName>
    </submittedName>
</protein>
<accession>A0AAF3EJ62</accession>
<feature type="region of interest" description="Disordered" evidence="1">
    <location>
        <begin position="16"/>
        <end position="39"/>
    </location>
</feature>
<dbReference type="Proteomes" id="UP000887575">
    <property type="component" value="Unassembled WGS sequence"/>
</dbReference>
<proteinExistence type="predicted"/>
<organism evidence="2 3">
    <name type="scientific">Mesorhabditis belari</name>
    <dbReference type="NCBI Taxonomy" id="2138241"/>
    <lineage>
        <taxon>Eukaryota</taxon>
        <taxon>Metazoa</taxon>
        <taxon>Ecdysozoa</taxon>
        <taxon>Nematoda</taxon>
        <taxon>Chromadorea</taxon>
        <taxon>Rhabditida</taxon>
        <taxon>Rhabditina</taxon>
        <taxon>Rhabditomorpha</taxon>
        <taxon>Rhabditoidea</taxon>
        <taxon>Rhabditidae</taxon>
        <taxon>Mesorhabditinae</taxon>
        <taxon>Mesorhabditis</taxon>
    </lineage>
</organism>
<evidence type="ECO:0000313" key="3">
    <source>
        <dbReference type="WBParaSite" id="MBELARI_LOCUS14032"/>
    </source>
</evidence>
<sequence>MPHLNAVGMEMLKRTLRRRGADSPPVLRRRSASVGGTPVVAEEENVEEPVVAAVVSPVVSPVRVARAVRAPARRGRGGAGRRGRRGGVAASSRTRSPVRAPKPRPPHDPAATPERIRRLARISIVLQLIALMTGSNNPWSLVRECFFSALTLGFDRVNGKKIAAEAKKIKVSKAILGLRQKKNRGNEHFIRTPFNRNIRVRDLVDQLEGPLVDTLNGWKLLCVFAKQLIAHVRLLIVEAKVFSVKRQDHCMACIQTFVDDPNIMGELDKWFEEGQGDELIVTIRHQLAMMEKNLAVGWATGMEEPGEEIDSDIESSDSSDSSSDDSTASDLL</sequence>
<evidence type="ECO:0000256" key="1">
    <source>
        <dbReference type="SAM" id="MobiDB-lite"/>
    </source>
</evidence>
<feature type="compositionally biased region" description="Acidic residues" evidence="1">
    <location>
        <begin position="305"/>
        <end position="317"/>
    </location>
</feature>
<dbReference type="WBParaSite" id="MBELARI_LOCUS14032">
    <property type="protein sequence ID" value="MBELARI_LOCUS14032"/>
    <property type="gene ID" value="MBELARI_LOCUS14032"/>
</dbReference>
<evidence type="ECO:0000313" key="2">
    <source>
        <dbReference type="Proteomes" id="UP000887575"/>
    </source>
</evidence>
<feature type="region of interest" description="Disordered" evidence="1">
    <location>
        <begin position="70"/>
        <end position="114"/>
    </location>
</feature>
<dbReference type="AlphaFoldDB" id="A0AAF3EJ62"/>
<reference evidence="3" key="1">
    <citation type="submission" date="2024-02" db="UniProtKB">
        <authorList>
            <consortium name="WormBaseParasite"/>
        </authorList>
    </citation>
    <scope>IDENTIFICATION</scope>
</reference>
<name>A0AAF3EJ62_9BILA</name>
<feature type="region of interest" description="Disordered" evidence="1">
    <location>
        <begin position="305"/>
        <end position="332"/>
    </location>
</feature>
<feature type="compositionally biased region" description="Basic residues" evidence="1">
    <location>
        <begin position="71"/>
        <end position="85"/>
    </location>
</feature>
<keyword evidence="2" id="KW-1185">Reference proteome</keyword>